<organism evidence="2 3">
    <name type="scientific">Solanum commersonii</name>
    <name type="common">Commerson's wild potato</name>
    <name type="synonym">Commerson's nightshade</name>
    <dbReference type="NCBI Taxonomy" id="4109"/>
    <lineage>
        <taxon>Eukaryota</taxon>
        <taxon>Viridiplantae</taxon>
        <taxon>Streptophyta</taxon>
        <taxon>Embryophyta</taxon>
        <taxon>Tracheophyta</taxon>
        <taxon>Spermatophyta</taxon>
        <taxon>Magnoliopsida</taxon>
        <taxon>eudicotyledons</taxon>
        <taxon>Gunneridae</taxon>
        <taxon>Pentapetalae</taxon>
        <taxon>asterids</taxon>
        <taxon>lamiids</taxon>
        <taxon>Solanales</taxon>
        <taxon>Solanaceae</taxon>
        <taxon>Solanoideae</taxon>
        <taxon>Solaneae</taxon>
        <taxon>Solanum</taxon>
    </lineage>
</organism>
<feature type="region of interest" description="Disordered" evidence="1">
    <location>
        <begin position="106"/>
        <end position="138"/>
    </location>
</feature>
<dbReference type="AlphaFoldDB" id="A0A9J6A602"/>
<evidence type="ECO:0000313" key="3">
    <source>
        <dbReference type="Proteomes" id="UP000824120"/>
    </source>
</evidence>
<sequence length="138" mass="15709">MHEIVQKHLDIVSNANNLLNSKTNGVDEDKGKDTYPEVKIKQVDNDGDKTQSQQQMVVYDIVAHNINEINEQLHVEVNDKISKEDADDDQKQHNVNHALKVAYLYPDVQSKGMKNRANAKTSKPTRTNPKRSARSVYK</sequence>
<keyword evidence="3" id="KW-1185">Reference proteome</keyword>
<feature type="compositionally biased region" description="Basic residues" evidence="1">
    <location>
        <begin position="128"/>
        <end position="138"/>
    </location>
</feature>
<dbReference type="Proteomes" id="UP000824120">
    <property type="component" value="Chromosome 2"/>
</dbReference>
<comment type="caution">
    <text evidence="2">The sequence shown here is derived from an EMBL/GenBank/DDBJ whole genome shotgun (WGS) entry which is preliminary data.</text>
</comment>
<dbReference type="EMBL" id="JACXVP010000002">
    <property type="protein sequence ID" value="KAG5619977.1"/>
    <property type="molecule type" value="Genomic_DNA"/>
</dbReference>
<proteinExistence type="predicted"/>
<feature type="compositionally biased region" description="Polar residues" evidence="1">
    <location>
        <begin position="118"/>
        <end position="127"/>
    </location>
</feature>
<gene>
    <name evidence="2" type="ORF">H5410_005195</name>
</gene>
<name>A0A9J6A602_SOLCO</name>
<reference evidence="2 3" key="1">
    <citation type="submission" date="2020-09" db="EMBL/GenBank/DDBJ databases">
        <title>De no assembly of potato wild relative species, Solanum commersonii.</title>
        <authorList>
            <person name="Cho K."/>
        </authorList>
    </citation>
    <scope>NUCLEOTIDE SEQUENCE [LARGE SCALE GENOMIC DNA]</scope>
    <source>
        <strain evidence="2">LZ3.2</strain>
        <tissue evidence="2">Leaf</tissue>
    </source>
</reference>
<evidence type="ECO:0000256" key="1">
    <source>
        <dbReference type="SAM" id="MobiDB-lite"/>
    </source>
</evidence>
<protein>
    <submittedName>
        <fullName evidence="2">Uncharacterized protein</fullName>
    </submittedName>
</protein>
<evidence type="ECO:0000313" key="2">
    <source>
        <dbReference type="EMBL" id="KAG5619977.1"/>
    </source>
</evidence>
<dbReference type="OrthoDB" id="1322743at2759"/>
<accession>A0A9J6A602</accession>